<accession>A0A6J4M3Q6</accession>
<evidence type="ECO:0000313" key="2">
    <source>
        <dbReference type="EMBL" id="CAA9349013.1"/>
    </source>
</evidence>
<proteinExistence type="predicted"/>
<keyword evidence="2" id="KW-0067">ATP-binding</keyword>
<evidence type="ECO:0000256" key="1">
    <source>
        <dbReference type="SAM" id="MobiDB-lite"/>
    </source>
</evidence>
<feature type="non-terminal residue" evidence="2">
    <location>
        <position position="322"/>
    </location>
</feature>
<dbReference type="AlphaFoldDB" id="A0A6J4M3Q6"/>
<dbReference type="EMBL" id="CADCUI010000034">
    <property type="protein sequence ID" value="CAA9349013.1"/>
    <property type="molecule type" value="Genomic_DNA"/>
</dbReference>
<feature type="compositionally biased region" description="Basic and acidic residues" evidence="1">
    <location>
        <begin position="159"/>
        <end position="168"/>
    </location>
</feature>
<organism evidence="2">
    <name type="scientific">uncultured Nocardioidaceae bacterium</name>
    <dbReference type="NCBI Taxonomy" id="253824"/>
    <lineage>
        <taxon>Bacteria</taxon>
        <taxon>Bacillati</taxon>
        <taxon>Actinomycetota</taxon>
        <taxon>Actinomycetes</taxon>
        <taxon>Propionibacteriales</taxon>
        <taxon>Nocardioidaceae</taxon>
        <taxon>environmental samples</taxon>
    </lineage>
</organism>
<gene>
    <name evidence="2" type="ORF">AVDCRST_MAG34-1632</name>
</gene>
<feature type="region of interest" description="Disordered" evidence="1">
    <location>
        <begin position="1"/>
        <end position="322"/>
    </location>
</feature>
<protein>
    <submittedName>
        <fullName evidence="2">Efflux ABC transporter, ATP-binding protein</fullName>
    </submittedName>
</protein>
<feature type="compositionally biased region" description="Basic residues" evidence="1">
    <location>
        <begin position="229"/>
        <end position="282"/>
    </location>
</feature>
<feature type="compositionally biased region" description="Low complexity" evidence="1">
    <location>
        <begin position="135"/>
        <end position="144"/>
    </location>
</feature>
<feature type="compositionally biased region" description="Basic and acidic residues" evidence="1">
    <location>
        <begin position="1"/>
        <end position="10"/>
    </location>
</feature>
<feature type="compositionally biased region" description="Low complexity" evidence="1">
    <location>
        <begin position="290"/>
        <end position="300"/>
    </location>
</feature>
<feature type="compositionally biased region" description="Basic residues" evidence="1">
    <location>
        <begin position="169"/>
        <end position="187"/>
    </location>
</feature>
<reference evidence="2" key="1">
    <citation type="submission" date="2020-02" db="EMBL/GenBank/DDBJ databases">
        <authorList>
            <person name="Meier V. D."/>
        </authorList>
    </citation>
    <scope>NUCLEOTIDE SEQUENCE</scope>
    <source>
        <strain evidence="2">AVDCRST_MAG34</strain>
    </source>
</reference>
<feature type="compositionally biased region" description="Gly residues" evidence="1">
    <location>
        <begin position="125"/>
        <end position="134"/>
    </location>
</feature>
<dbReference type="GO" id="GO:0005524">
    <property type="term" value="F:ATP binding"/>
    <property type="evidence" value="ECO:0007669"/>
    <property type="project" value="UniProtKB-KW"/>
</dbReference>
<feature type="non-terminal residue" evidence="2">
    <location>
        <position position="1"/>
    </location>
</feature>
<sequence length="322" mass="34412">DRPRPRDARAAEGVPLPTWSACGGRRGPGPAGPARRRARLPRAQRLGQDHDHPDAAGARRRQRRRDAPPRRAGAPAAPGGHGRGRRGGRAAQVPSGVHGQAQPHSPGAEHRRAHLPGGRGDRAGWAGGPGGGPLQGLLAGHAPAVGDRSHAAQVAAAADPRRADERPRPGGHPRHPRHRARARRERRHGAAELAHPRRGAAGLRLGVGHRQRPAAGGGHSRRAGGSGAQRRRVGGRARRRGGRRSTHRGRAARHPRPPPPLRRRRRRPGRRHPAPRRRRHLRAGAGTGPAGPRAGLPAAHRGPRARHGCRTGACRPWRRPVM</sequence>
<name>A0A6J4M3Q6_9ACTN</name>
<keyword evidence="2" id="KW-0547">Nucleotide-binding</keyword>